<evidence type="ECO:0000256" key="7">
    <source>
        <dbReference type="ARBA" id="ARBA00023204"/>
    </source>
</evidence>
<reference evidence="13" key="1">
    <citation type="submission" date="2020-08" db="EMBL/GenBank/DDBJ databases">
        <title>Lacibacter sp. S13-6-6 genome sequencing.</title>
        <authorList>
            <person name="Jin L."/>
        </authorList>
    </citation>
    <scope>NUCLEOTIDE SEQUENCE [LARGE SCALE GENOMIC DNA]</scope>
    <source>
        <strain evidence="13">S13-6-6</strain>
    </source>
</reference>
<accession>A0A7G5XMQ4</accession>
<dbReference type="NCBIfam" id="TIGR00589">
    <property type="entry name" value="ogt"/>
    <property type="match status" value="1"/>
</dbReference>
<dbReference type="HAMAP" id="MF_00772">
    <property type="entry name" value="OGT"/>
    <property type="match status" value="1"/>
</dbReference>
<evidence type="ECO:0000256" key="1">
    <source>
        <dbReference type="ARBA" id="ARBA00001286"/>
    </source>
</evidence>
<feature type="active site" description="Nucleophile; methyl group acceptor" evidence="9">
    <location>
        <position position="123"/>
    </location>
</feature>
<dbReference type="GO" id="GO:0006307">
    <property type="term" value="P:DNA alkylation repair"/>
    <property type="evidence" value="ECO:0007669"/>
    <property type="project" value="UniProtKB-UniRule"/>
</dbReference>
<evidence type="ECO:0000256" key="4">
    <source>
        <dbReference type="ARBA" id="ARBA00022603"/>
    </source>
</evidence>
<dbReference type="SUPFAM" id="SSF46767">
    <property type="entry name" value="Methylated DNA-protein cysteine methyltransferase, C-terminal domain"/>
    <property type="match status" value="1"/>
</dbReference>
<evidence type="ECO:0000256" key="6">
    <source>
        <dbReference type="ARBA" id="ARBA00022763"/>
    </source>
</evidence>
<evidence type="ECO:0000313" key="13">
    <source>
        <dbReference type="Proteomes" id="UP000515344"/>
    </source>
</evidence>
<dbReference type="AlphaFoldDB" id="A0A7G5XMQ4"/>
<comment type="miscellaneous">
    <text evidence="9">This enzyme catalyzes only one turnover and therefore is not strictly catalytic. According to one definition, an enzyme is a biocatalyst that acts repeatedly and over many reaction cycles.</text>
</comment>
<keyword evidence="5 9" id="KW-0808">Transferase</keyword>
<comment type="similarity">
    <text evidence="2 9">Belongs to the MGMT family.</text>
</comment>
<dbReference type="SUPFAM" id="SSF53155">
    <property type="entry name" value="Methylated DNA-protein cysteine methyltransferase domain"/>
    <property type="match status" value="1"/>
</dbReference>
<organism evidence="12 13">
    <name type="scientific">Lacibacter sediminis</name>
    <dbReference type="NCBI Taxonomy" id="2760713"/>
    <lineage>
        <taxon>Bacteria</taxon>
        <taxon>Pseudomonadati</taxon>
        <taxon>Bacteroidota</taxon>
        <taxon>Chitinophagia</taxon>
        <taxon>Chitinophagales</taxon>
        <taxon>Chitinophagaceae</taxon>
        <taxon>Lacibacter</taxon>
    </lineage>
</organism>
<keyword evidence="3 9" id="KW-0963">Cytoplasm</keyword>
<dbReference type="GO" id="GO:0005737">
    <property type="term" value="C:cytoplasm"/>
    <property type="evidence" value="ECO:0007669"/>
    <property type="project" value="UniProtKB-SubCell"/>
</dbReference>
<dbReference type="InterPro" id="IPR008332">
    <property type="entry name" value="MethylG_MeTrfase_N"/>
</dbReference>
<dbReference type="EC" id="2.1.1.63" evidence="9"/>
<protein>
    <recommendedName>
        <fullName evidence="9">Methylated-DNA--protein-cysteine methyltransferase</fullName>
        <ecNumber evidence="9">2.1.1.63</ecNumber>
    </recommendedName>
    <alternativeName>
        <fullName evidence="9">6-O-methylguanine-DNA methyltransferase</fullName>
        <shortName evidence="9">MGMT</shortName>
    </alternativeName>
    <alternativeName>
        <fullName evidence="9">O-6-methylguanine-DNA-alkyltransferase</fullName>
    </alternativeName>
</protein>
<dbReference type="InterPro" id="IPR036631">
    <property type="entry name" value="MGMT_N_sf"/>
</dbReference>
<dbReference type="CDD" id="cd06445">
    <property type="entry name" value="ATase"/>
    <property type="match status" value="1"/>
</dbReference>
<evidence type="ECO:0000256" key="5">
    <source>
        <dbReference type="ARBA" id="ARBA00022679"/>
    </source>
</evidence>
<dbReference type="PANTHER" id="PTHR10815:SF5">
    <property type="entry name" value="METHYLATED-DNA--PROTEIN-CYSTEINE METHYLTRANSFERASE"/>
    <property type="match status" value="1"/>
</dbReference>
<keyword evidence="4 9" id="KW-0489">Methyltransferase</keyword>
<dbReference type="GO" id="GO:0032259">
    <property type="term" value="P:methylation"/>
    <property type="evidence" value="ECO:0007669"/>
    <property type="project" value="UniProtKB-KW"/>
</dbReference>
<keyword evidence="7 9" id="KW-0234">DNA repair</keyword>
<dbReference type="InterPro" id="IPR001497">
    <property type="entry name" value="MethylDNA_cys_MeTrfase_AS"/>
</dbReference>
<dbReference type="PROSITE" id="PS00374">
    <property type="entry name" value="MGMT"/>
    <property type="match status" value="1"/>
</dbReference>
<dbReference type="Gene3D" id="3.30.160.70">
    <property type="entry name" value="Methylated DNA-protein cysteine methyltransferase domain"/>
    <property type="match status" value="1"/>
</dbReference>
<keyword evidence="13" id="KW-1185">Reference proteome</keyword>
<dbReference type="InterPro" id="IPR036217">
    <property type="entry name" value="MethylDNA_cys_MeTrfase_DNAb"/>
</dbReference>
<comment type="catalytic activity">
    <reaction evidence="1 9">
        <text>a 4-O-methyl-thymidine in DNA + L-cysteinyl-[protein] = a thymidine in DNA + S-methyl-L-cysteinyl-[protein]</text>
        <dbReference type="Rhea" id="RHEA:53428"/>
        <dbReference type="Rhea" id="RHEA-COMP:10131"/>
        <dbReference type="Rhea" id="RHEA-COMP:10132"/>
        <dbReference type="Rhea" id="RHEA-COMP:13555"/>
        <dbReference type="Rhea" id="RHEA-COMP:13556"/>
        <dbReference type="ChEBI" id="CHEBI:29950"/>
        <dbReference type="ChEBI" id="CHEBI:82612"/>
        <dbReference type="ChEBI" id="CHEBI:137386"/>
        <dbReference type="ChEBI" id="CHEBI:137387"/>
        <dbReference type="EC" id="2.1.1.63"/>
    </reaction>
</comment>
<comment type="catalytic activity">
    <reaction evidence="8 9">
        <text>a 6-O-methyl-2'-deoxyguanosine in DNA + L-cysteinyl-[protein] = S-methyl-L-cysteinyl-[protein] + a 2'-deoxyguanosine in DNA</text>
        <dbReference type="Rhea" id="RHEA:24000"/>
        <dbReference type="Rhea" id="RHEA-COMP:10131"/>
        <dbReference type="Rhea" id="RHEA-COMP:10132"/>
        <dbReference type="Rhea" id="RHEA-COMP:11367"/>
        <dbReference type="Rhea" id="RHEA-COMP:11368"/>
        <dbReference type="ChEBI" id="CHEBI:29950"/>
        <dbReference type="ChEBI" id="CHEBI:82612"/>
        <dbReference type="ChEBI" id="CHEBI:85445"/>
        <dbReference type="ChEBI" id="CHEBI:85448"/>
        <dbReference type="EC" id="2.1.1.63"/>
    </reaction>
</comment>
<dbReference type="Gene3D" id="1.10.10.10">
    <property type="entry name" value="Winged helix-like DNA-binding domain superfamily/Winged helix DNA-binding domain"/>
    <property type="match status" value="1"/>
</dbReference>
<comment type="function">
    <text evidence="9">Involved in the cellular defense against the biological effects of O6-methylguanine (O6-MeG) and O4-methylthymine (O4-MeT) in DNA. Repairs the methylated nucleobase in DNA by stoichiometrically transferring the methyl group to a cysteine residue in the enzyme. This is a suicide reaction: the enzyme is irreversibly inactivated.</text>
</comment>
<evidence type="ECO:0000256" key="2">
    <source>
        <dbReference type="ARBA" id="ARBA00008711"/>
    </source>
</evidence>
<dbReference type="Pfam" id="PF01035">
    <property type="entry name" value="DNA_binding_1"/>
    <property type="match status" value="1"/>
</dbReference>
<dbReference type="InterPro" id="IPR023546">
    <property type="entry name" value="MGMT"/>
</dbReference>
<evidence type="ECO:0000313" key="12">
    <source>
        <dbReference type="EMBL" id="QNA46757.1"/>
    </source>
</evidence>
<sequence>MHTVYYNSPIGTILLQAEDENLTIVSFRDDVSIIETGTTASPVLLEAIKQLDEYFAGTRKQFDLPLHPAGTAFQQKVWDQLMKIPYAETVTYLHMAKRLGNVKSIRAAASANGKNPIGIIIPCHRVVGADGKLTGYAGGLHRKQWLLEHEAKMAGKKSSLF</sequence>
<dbReference type="FunFam" id="1.10.10.10:FF:000214">
    <property type="entry name" value="Methylated-DNA--protein-cysteine methyltransferase"/>
    <property type="match status" value="1"/>
</dbReference>
<comment type="subcellular location">
    <subcellularLocation>
        <location evidence="9">Cytoplasm</location>
    </subcellularLocation>
</comment>
<dbReference type="EMBL" id="CP060007">
    <property type="protein sequence ID" value="QNA46757.1"/>
    <property type="molecule type" value="Genomic_DNA"/>
</dbReference>
<evidence type="ECO:0000259" key="10">
    <source>
        <dbReference type="Pfam" id="PF01035"/>
    </source>
</evidence>
<evidence type="ECO:0000256" key="8">
    <source>
        <dbReference type="ARBA" id="ARBA00049348"/>
    </source>
</evidence>
<dbReference type="KEGG" id="lacs:H4075_11000"/>
<name>A0A7G5XMQ4_9BACT</name>
<gene>
    <name evidence="12" type="ORF">H4075_11000</name>
</gene>
<dbReference type="Pfam" id="PF02870">
    <property type="entry name" value="Methyltransf_1N"/>
    <property type="match status" value="1"/>
</dbReference>
<dbReference type="GO" id="GO:0003908">
    <property type="term" value="F:methylated-DNA-[protein]-cysteine S-methyltransferase activity"/>
    <property type="evidence" value="ECO:0007669"/>
    <property type="project" value="UniProtKB-UniRule"/>
</dbReference>
<evidence type="ECO:0000256" key="3">
    <source>
        <dbReference type="ARBA" id="ARBA00022490"/>
    </source>
</evidence>
<keyword evidence="6 9" id="KW-0227">DNA damage</keyword>
<evidence type="ECO:0000256" key="9">
    <source>
        <dbReference type="HAMAP-Rule" id="MF_00772"/>
    </source>
</evidence>
<feature type="domain" description="Methylated-DNA-[protein]-cysteine S-methyltransferase DNA binding" evidence="10">
    <location>
        <begin position="72"/>
        <end position="151"/>
    </location>
</feature>
<dbReference type="InterPro" id="IPR036388">
    <property type="entry name" value="WH-like_DNA-bd_sf"/>
</dbReference>
<dbReference type="PANTHER" id="PTHR10815">
    <property type="entry name" value="METHYLATED-DNA--PROTEIN-CYSTEINE METHYLTRANSFERASE"/>
    <property type="match status" value="1"/>
</dbReference>
<proteinExistence type="inferred from homology"/>
<feature type="domain" description="Methylguanine DNA methyltransferase ribonuclease-like" evidence="11">
    <location>
        <begin position="3"/>
        <end position="67"/>
    </location>
</feature>
<dbReference type="Proteomes" id="UP000515344">
    <property type="component" value="Chromosome"/>
</dbReference>
<evidence type="ECO:0000259" key="11">
    <source>
        <dbReference type="Pfam" id="PF02870"/>
    </source>
</evidence>
<dbReference type="InterPro" id="IPR014048">
    <property type="entry name" value="MethylDNA_cys_MeTrfase_DNA-bd"/>
</dbReference>